<dbReference type="PANTHER" id="PTHR38590:SF1">
    <property type="entry name" value="BLL0828 PROTEIN"/>
    <property type="match status" value="1"/>
</dbReference>
<evidence type="ECO:0000313" key="3">
    <source>
        <dbReference type="Proteomes" id="UP001143486"/>
    </source>
</evidence>
<evidence type="ECO:0000313" key="2">
    <source>
        <dbReference type="EMBL" id="GLK50999.1"/>
    </source>
</evidence>
<dbReference type="CDD" id="cd01038">
    <property type="entry name" value="Endonuclease_DUF559"/>
    <property type="match status" value="1"/>
</dbReference>
<gene>
    <name evidence="2" type="ORF">GCM10017621_05070</name>
</gene>
<accession>A0A9W6MMM7</accession>
<protein>
    <recommendedName>
        <fullName evidence="1">DUF559 domain-containing protein</fullName>
    </recommendedName>
</protein>
<dbReference type="EMBL" id="BSFE01000001">
    <property type="protein sequence ID" value="GLK50999.1"/>
    <property type="molecule type" value="Genomic_DNA"/>
</dbReference>
<dbReference type="InterPro" id="IPR007569">
    <property type="entry name" value="DUF559"/>
</dbReference>
<organism evidence="2 3">
    <name type="scientific">Maricaulis virginensis</name>
    <dbReference type="NCBI Taxonomy" id="144022"/>
    <lineage>
        <taxon>Bacteria</taxon>
        <taxon>Pseudomonadati</taxon>
        <taxon>Pseudomonadota</taxon>
        <taxon>Alphaproteobacteria</taxon>
        <taxon>Maricaulales</taxon>
        <taxon>Maricaulaceae</taxon>
        <taxon>Maricaulis</taxon>
    </lineage>
</organism>
<dbReference type="SUPFAM" id="SSF52980">
    <property type="entry name" value="Restriction endonuclease-like"/>
    <property type="match status" value="1"/>
</dbReference>
<keyword evidence="3" id="KW-1185">Reference proteome</keyword>
<dbReference type="AlphaFoldDB" id="A0A9W6MMM7"/>
<name>A0A9W6MMM7_9PROT</name>
<dbReference type="InterPro" id="IPR047216">
    <property type="entry name" value="Endonuclease_DUF559_bact"/>
</dbReference>
<dbReference type="RefSeq" id="WP_271185392.1">
    <property type="nucleotide sequence ID" value="NZ_BSFE01000001.1"/>
</dbReference>
<comment type="caution">
    <text evidence="2">The sequence shown here is derived from an EMBL/GenBank/DDBJ whole genome shotgun (WGS) entry which is preliminary data.</text>
</comment>
<evidence type="ECO:0000259" key="1">
    <source>
        <dbReference type="Pfam" id="PF04480"/>
    </source>
</evidence>
<dbReference type="Gene3D" id="3.40.960.10">
    <property type="entry name" value="VSR Endonuclease"/>
    <property type="match status" value="1"/>
</dbReference>
<feature type="domain" description="DUF559" evidence="1">
    <location>
        <begin position="32"/>
        <end position="136"/>
    </location>
</feature>
<reference evidence="2" key="2">
    <citation type="submission" date="2023-01" db="EMBL/GenBank/DDBJ databases">
        <authorList>
            <person name="Sun Q."/>
            <person name="Evtushenko L."/>
        </authorList>
    </citation>
    <scope>NUCLEOTIDE SEQUENCE</scope>
    <source>
        <strain evidence="2">VKM B-1513</strain>
    </source>
</reference>
<dbReference type="PANTHER" id="PTHR38590">
    <property type="entry name" value="BLL0828 PROTEIN"/>
    <property type="match status" value="1"/>
</dbReference>
<proteinExistence type="predicted"/>
<dbReference type="Pfam" id="PF04480">
    <property type="entry name" value="DUF559"/>
    <property type="match status" value="1"/>
</dbReference>
<sequence length="142" mass="16324">MAVTAVTAWTAAIQAGCTGWMEAAMTGRPVRIARSLRKRMTPQEVKMWSALRALKRQGYRFRRQVPLGHYIVDFACFDPKLVIEVDGGQHTLDGHARRDLERDRWLEWQGFAVHRVWNHEVNDNFDGVMEAIGEYLRGKGAR</sequence>
<dbReference type="InterPro" id="IPR011335">
    <property type="entry name" value="Restrct_endonuc-II-like"/>
</dbReference>
<dbReference type="Proteomes" id="UP001143486">
    <property type="component" value="Unassembled WGS sequence"/>
</dbReference>
<reference evidence="2" key="1">
    <citation type="journal article" date="2014" name="Int. J. Syst. Evol. Microbiol.">
        <title>Complete genome sequence of Corynebacterium casei LMG S-19264T (=DSM 44701T), isolated from a smear-ripened cheese.</title>
        <authorList>
            <consortium name="US DOE Joint Genome Institute (JGI-PGF)"/>
            <person name="Walter F."/>
            <person name="Albersmeier A."/>
            <person name="Kalinowski J."/>
            <person name="Ruckert C."/>
        </authorList>
    </citation>
    <scope>NUCLEOTIDE SEQUENCE</scope>
    <source>
        <strain evidence="2">VKM B-1513</strain>
    </source>
</reference>